<feature type="signal peptide" evidence="1">
    <location>
        <begin position="1"/>
        <end position="20"/>
    </location>
</feature>
<sequence length="201" mass="21736">MKFLVAIAVMLVLLTSAATACTRSGAGSVKRLIRSEIVVAGRFADCTIQQMRPLETQGKPLEFVIEVTDQIRGNAAPLMQGSDLIVLLPAGGYEASLACQHATWKGRKFLFGLAVLNVNTDSMWKFHREPQDLANGVFPSPPILDTGDRLVVSQSDLCGSGTLFAASDDMIDHAKRVFDGVGDLEPELEELVSSHARFGLY</sequence>
<feature type="chain" id="PRO_5009788048" evidence="1">
    <location>
        <begin position="21"/>
        <end position="201"/>
    </location>
</feature>
<keyword evidence="3" id="KW-1185">Reference proteome</keyword>
<protein>
    <submittedName>
        <fullName evidence="2">Uncharacterized protein</fullName>
    </submittedName>
</protein>
<dbReference type="STRING" id="311410.LA5095_00680"/>
<dbReference type="GeneID" id="97671147"/>
<evidence type="ECO:0000313" key="2">
    <source>
        <dbReference type="EMBL" id="CTQ73850.1"/>
    </source>
</evidence>
<dbReference type="Proteomes" id="UP000049983">
    <property type="component" value="Unassembled WGS sequence"/>
</dbReference>
<dbReference type="RefSeq" id="WP_055111910.1">
    <property type="nucleotide sequence ID" value="NZ_CXWA01000005.1"/>
</dbReference>
<evidence type="ECO:0000256" key="1">
    <source>
        <dbReference type="SAM" id="SignalP"/>
    </source>
</evidence>
<evidence type="ECO:0000313" key="3">
    <source>
        <dbReference type="Proteomes" id="UP000049983"/>
    </source>
</evidence>
<dbReference type="PROSITE" id="PS51257">
    <property type="entry name" value="PROKAR_LIPOPROTEIN"/>
    <property type="match status" value="1"/>
</dbReference>
<organism evidence="2 3">
    <name type="scientific">Roseibium album</name>
    <dbReference type="NCBI Taxonomy" id="311410"/>
    <lineage>
        <taxon>Bacteria</taxon>
        <taxon>Pseudomonadati</taxon>
        <taxon>Pseudomonadota</taxon>
        <taxon>Alphaproteobacteria</taxon>
        <taxon>Hyphomicrobiales</taxon>
        <taxon>Stappiaceae</taxon>
        <taxon>Roseibium</taxon>
    </lineage>
</organism>
<name>A0A0M7AI07_9HYPH</name>
<keyword evidence="1" id="KW-0732">Signal</keyword>
<proteinExistence type="predicted"/>
<reference evidence="3" key="1">
    <citation type="submission" date="2015-07" db="EMBL/GenBank/DDBJ databases">
        <authorList>
            <person name="Rodrigo-Torres Lidia"/>
            <person name="Arahal R.David."/>
        </authorList>
    </citation>
    <scope>NUCLEOTIDE SEQUENCE [LARGE SCALE GENOMIC DNA]</scope>
    <source>
        <strain evidence="3">CECT 5096</strain>
    </source>
</reference>
<gene>
    <name evidence="2" type="ORF">LA5096_03820</name>
</gene>
<dbReference type="EMBL" id="CXWC01000011">
    <property type="protein sequence ID" value="CTQ73850.1"/>
    <property type="molecule type" value="Genomic_DNA"/>
</dbReference>
<accession>A0A0M7AI07</accession>
<dbReference type="AlphaFoldDB" id="A0A0M7AI07"/>